<dbReference type="InterPro" id="IPR009959">
    <property type="entry name" value="Cyclase_SnoaL-like"/>
</dbReference>
<evidence type="ECO:0000313" key="3">
    <source>
        <dbReference type="Proteomes" id="UP000248749"/>
    </source>
</evidence>
<dbReference type="PANTHER" id="PTHR38436">
    <property type="entry name" value="POLYKETIDE CYCLASE SNOAL-LIKE DOMAIN"/>
    <property type="match status" value="1"/>
</dbReference>
<feature type="domain" description="SnoaL-like" evidence="1">
    <location>
        <begin position="15"/>
        <end position="123"/>
    </location>
</feature>
<dbReference type="EMBL" id="POUB01000014">
    <property type="protein sequence ID" value="PZG02104.1"/>
    <property type="molecule type" value="Genomic_DNA"/>
</dbReference>
<evidence type="ECO:0000313" key="2">
    <source>
        <dbReference type="EMBL" id="PZG02104.1"/>
    </source>
</evidence>
<gene>
    <name evidence="2" type="ORF">C1I99_04130</name>
</gene>
<reference evidence="2 3" key="1">
    <citation type="submission" date="2018-01" db="EMBL/GenBank/DDBJ databases">
        <title>Draft genome sequence of Salinispora sp. 13K206.</title>
        <authorList>
            <person name="Sahin N."/>
            <person name="Saygin H."/>
            <person name="Ay H."/>
        </authorList>
    </citation>
    <scope>NUCLEOTIDE SEQUENCE [LARGE SCALE GENOMIC DNA]</scope>
    <source>
        <strain evidence="2 3">13K206</strain>
    </source>
</reference>
<dbReference type="Pfam" id="PF12680">
    <property type="entry name" value="SnoaL_2"/>
    <property type="match status" value="1"/>
</dbReference>
<dbReference type="InterPro" id="IPR032710">
    <property type="entry name" value="NTF2-like_dom_sf"/>
</dbReference>
<organism evidence="2 3">
    <name type="scientific">Micromonospora deserti</name>
    <dbReference type="NCBI Taxonomy" id="2070366"/>
    <lineage>
        <taxon>Bacteria</taxon>
        <taxon>Bacillati</taxon>
        <taxon>Actinomycetota</taxon>
        <taxon>Actinomycetes</taxon>
        <taxon>Micromonosporales</taxon>
        <taxon>Micromonosporaceae</taxon>
        <taxon>Micromonospora</taxon>
    </lineage>
</organism>
<dbReference type="InterPro" id="IPR037401">
    <property type="entry name" value="SnoaL-like"/>
</dbReference>
<name>A0A2W2EB84_9ACTN</name>
<dbReference type="SUPFAM" id="SSF54427">
    <property type="entry name" value="NTF2-like"/>
    <property type="match status" value="1"/>
</dbReference>
<comment type="caution">
    <text evidence="2">The sequence shown here is derived from an EMBL/GenBank/DDBJ whole genome shotgun (WGS) entry which is preliminary data.</text>
</comment>
<evidence type="ECO:0000259" key="1">
    <source>
        <dbReference type="Pfam" id="PF12680"/>
    </source>
</evidence>
<accession>A0A2W2EB84</accession>
<protein>
    <submittedName>
        <fullName evidence="2">DUF4440 domain-containing protein</fullName>
    </submittedName>
</protein>
<keyword evidence="3" id="KW-1185">Reference proteome</keyword>
<dbReference type="Proteomes" id="UP000248749">
    <property type="component" value="Unassembled WGS sequence"/>
</dbReference>
<proteinExistence type="predicted"/>
<dbReference type="Gene3D" id="3.10.450.50">
    <property type="match status" value="1"/>
</dbReference>
<dbReference type="PANTHER" id="PTHR38436:SF3">
    <property type="entry name" value="CARBOXYMETHYLENEBUTENOLIDASE-RELATED"/>
    <property type="match status" value="1"/>
</dbReference>
<dbReference type="OrthoDB" id="4539871at2"/>
<dbReference type="AlphaFoldDB" id="A0A2W2EB84"/>
<dbReference type="GO" id="GO:0030638">
    <property type="term" value="P:polyketide metabolic process"/>
    <property type="evidence" value="ECO:0007669"/>
    <property type="project" value="InterPro"/>
</dbReference>
<sequence>MGQARKVMDQLTTAMVEERNVQSAMGFYADDAVIVTPDAGEVRGREGIADYWRHLIDAFPDSHYEPISKHEAGNAAIDEGWLEGTNTAPLSLPTGETVPATGRPIKVRSCDVATVENGKIKEHHLYFDQMEFLGQLGLGPES</sequence>